<reference evidence="3" key="1">
    <citation type="journal article" date="2015" name="Nature">
        <title>Complex archaea that bridge the gap between prokaryotes and eukaryotes.</title>
        <authorList>
            <person name="Spang A."/>
            <person name="Saw J.H."/>
            <person name="Jorgensen S.L."/>
            <person name="Zaremba-Niedzwiedzka K."/>
            <person name="Martijn J."/>
            <person name="Lind A.E."/>
            <person name="van Eijk R."/>
            <person name="Schleper C."/>
            <person name="Guy L."/>
            <person name="Ettema T.J."/>
        </authorList>
    </citation>
    <scope>NUCLEOTIDE SEQUENCE</scope>
</reference>
<evidence type="ECO:0000256" key="1">
    <source>
        <dbReference type="ARBA" id="ARBA00023125"/>
    </source>
</evidence>
<dbReference type="InterPro" id="IPR001387">
    <property type="entry name" value="Cro/C1-type_HTH"/>
</dbReference>
<protein>
    <recommendedName>
        <fullName evidence="2">HTH cro/C1-type domain-containing protein</fullName>
    </recommendedName>
</protein>
<dbReference type="EMBL" id="LAZR01014901">
    <property type="protein sequence ID" value="KKM15467.1"/>
    <property type="molecule type" value="Genomic_DNA"/>
</dbReference>
<name>A0A0F9HJY0_9ZZZZ</name>
<keyword evidence="1" id="KW-0238">DNA-binding</keyword>
<comment type="caution">
    <text evidence="3">The sequence shown here is derived from an EMBL/GenBank/DDBJ whole genome shotgun (WGS) entry which is preliminary data.</text>
</comment>
<accession>A0A0F9HJY0</accession>
<dbReference type="GO" id="GO:0003700">
    <property type="term" value="F:DNA-binding transcription factor activity"/>
    <property type="evidence" value="ECO:0007669"/>
    <property type="project" value="TreeGrafter"/>
</dbReference>
<dbReference type="GO" id="GO:0005829">
    <property type="term" value="C:cytosol"/>
    <property type="evidence" value="ECO:0007669"/>
    <property type="project" value="TreeGrafter"/>
</dbReference>
<dbReference type="InterPro" id="IPR010982">
    <property type="entry name" value="Lambda_DNA-bd_dom_sf"/>
</dbReference>
<dbReference type="SUPFAM" id="SSF47413">
    <property type="entry name" value="lambda repressor-like DNA-binding domains"/>
    <property type="match status" value="1"/>
</dbReference>
<proteinExistence type="predicted"/>
<dbReference type="GO" id="GO:0003677">
    <property type="term" value="F:DNA binding"/>
    <property type="evidence" value="ECO:0007669"/>
    <property type="project" value="UniProtKB-KW"/>
</dbReference>
<feature type="domain" description="HTH cro/C1-type" evidence="2">
    <location>
        <begin position="16"/>
        <end position="63"/>
    </location>
</feature>
<dbReference type="InterPro" id="IPR050807">
    <property type="entry name" value="TransReg_Diox_bact_type"/>
</dbReference>
<dbReference type="PROSITE" id="PS50943">
    <property type="entry name" value="HTH_CROC1"/>
    <property type="match status" value="1"/>
</dbReference>
<gene>
    <name evidence="3" type="ORF">LCGC14_1695770</name>
</gene>
<dbReference type="Pfam" id="PF01381">
    <property type="entry name" value="HTH_3"/>
    <property type="match status" value="1"/>
</dbReference>
<dbReference type="AlphaFoldDB" id="A0A0F9HJY0"/>
<dbReference type="CDD" id="cd00093">
    <property type="entry name" value="HTH_XRE"/>
    <property type="match status" value="1"/>
</dbReference>
<evidence type="ECO:0000313" key="3">
    <source>
        <dbReference type="EMBL" id="KKM15467.1"/>
    </source>
</evidence>
<organism evidence="3">
    <name type="scientific">marine sediment metagenome</name>
    <dbReference type="NCBI Taxonomy" id="412755"/>
    <lineage>
        <taxon>unclassified sequences</taxon>
        <taxon>metagenomes</taxon>
        <taxon>ecological metagenomes</taxon>
    </lineage>
</organism>
<evidence type="ECO:0000259" key="2">
    <source>
        <dbReference type="PROSITE" id="PS50943"/>
    </source>
</evidence>
<feature type="non-terminal residue" evidence="3">
    <location>
        <position position="63"/>
    </location>
</feature>
<dbReference type="SMART" id="SM00530">
    <property type="entry name" value="HTH_XRE"/>
    <property type="match status" value="1"/>
</dbReference>
<dbReference type="PANTHER" id="PTHR46797:SF1">
    <property type="entry name" value="METHYLPHOSPHONATE SYNTHASE"/>
    <property type="match status" value="1"/>
</dbReference>
<dbReference type="Gene3D" id="1.10.260.40">
    <property type="entry name" value="lambda repressor-like DNA-binding domains"/>
    <property type="match status" value="1"/>
</dbReference>
<dbReference type="PANTHER" id="PTHR46797">
    <property type="entry name" value="HTH-TYPE TRANSCRIPTIONAL REGULATOR"/>
    <property type="match status" value="1"/>
</dbReference>
<sequence length="63" mass="6994">MSSIEKWIGARITGVRLSRKLTQAQLAEKVDVSVETISRMERGVSFPSLRSLENIAHALDTPL</sequence>